<accession>A0A0B2SFN3</accession>
<proteinExistence type="predicted"/>
<dbReference type="EMBL" id="QZWG01000018">
    <property type="protein sequence ID" value="RZB51202.1"/>
    <property type="molecule type" value="Genomic_DNA"/>
</dbReference>
<dbReference type="Proteomes" id="UP000053555">
    <property type="component" value="Unassembled WGS sequence"/>
</dbReference>
<evidence type="ECO:0000313" key="1">
    <source>
        <dbReference type="EMBL" id="KHN43810.1"/>
    </source>
</evidence>
<dbReference type="EMBL" id="QZWG01000018">
    <property type="protein sequence ID" value="RZB51201.1"/>
    <property type="molecule type" value="Genomic_DNA"/>
</dbReference>
<dbReference type="AlphaFoldDB" id="A0A0B2SFN3"/>
<reference evidence="1" key="1">
    <citation type="submission" date="2014-07" db="EMBL/GenBank/DDBJ databases">
        <title>Identification of a novel salt tolerance gene in wild soybean by whole-genome sequencing.</title>
        <authorList>
            <person name="Lam H.-M."/>
            <person name="Qi X."/>
            <person name="Li M.-W."/>
            <person name="Liu X."/>
            <person name="Xie M."/>
            <person name="Ni M."/>
            <person name="Xu X."/>
        </authorList>
    </citation>
    <scope>NUCLEOTIDE SEQUENCE [LARGE SCALE GENOMIC DNA]</scope>
    <source>
        <tissue evidence="1">Root</tissue>
    </source>
</reference>
<evidence type="ECO:0000313" key="2">
    <source>
        <dbReference type="EMBL" id="RZB51201.1"/>
    </source>
</evidence>
<protein>
    <submittedName>
        <fullName evidence="1">Uncharacterized protein</fullName>
    </submittedName>
</protein>
<reference evidence="2 3" key="2">
    <citation type="submission" date="2018-09" db="EMBL/GenBank/DDBJ databases">
        <title>A high-quality reference genome of wild soybean provides a powerful tool to mine soybean genomes.</title>
        <authorList>
            <person name="Xie M."/>
            <person name="Chung C.Y.L."/>
            <person name="Li M.-W."/>
            <person name="Wong F.-L."/>
            <person name="Chan T.-F."/>
            <person name="Lam H.-M."/>
        </authorList>
    </citation>
    <scope>NUCLEOTIDE SEQUENCE [LARGE SCALE GENOMIC DNA]</scope>
    <source>
        <strain evidence="3">cv. W05</strain>
        <tissue evidence="2">Hypocotyl of etiolated seedlings</tissue>
    </source>
</reference>
<evidence type="ECO:0000313" key="3">
    <source>
        <dbReference type="Proteomes" id="UP000289340"/>
    </source>
</evidence>
<dbReference type="Proteomes" id="UP000289340">
    <property type="component" value="Chromosome 18"/>
</dbReference>
<keyword evidence="3" id="KW-1185">Reference proteome</keyword>
<sequence>MLTFFATSYSFPFTAQLLPYTSLSLIPLLPFPLVVCSQLKEDSCPSPRFSYRNGRFEVKRFHIGQVILRSSFIVTH</sequence>
<name>A0A0B2SFN3_GLYSO</name>
<organism evidence="1">
    <name type="scientific">Glycine soja</name>
    <name type="common">Wild soybean</name>
    <dbReference type="NCBI Taxonomy" id="3848"/>
    <lineage>
        <taxon>Eukaryota</taxon>
        <taxon>Viridiplantae</taxon>
        <taxon>Streptophyta</taxon>
        <taxon>Embryophyta</taxon>
        <taxon>Tracheophyta</taxon>
        <taxon>Spermatophyta</taxon>
        <taxon>Magnoliopsida</taxon>
        <taxon>eudicotyledons</taxon>
        <taxon>Gunneridae</taxon>
        <taxon>Pentapetalae</taxon>
        <taxon>rosids</taxon>
        <taxon>fabids</taxon>
        <taxon>Fabales</taxon>
        <taxon>Fabaceae</taxon>
        <taxon>Papilionoideae</taxon>
        <taxon>50 kb inversion clade</taxon>
        <taxon>NPAAA clade</taxon>
        <taxon>indigoferoid/millettioid clade</taxon>
        <taxon>Phaseoleae</taxon>
        <taxon>Glycine</taxon>
        <taxon>Glycine subgen. Soja</taxon>
    </lineage>
</organism>
<dbReference type="EMBL" id="KN643687">
    <property type="protein sequence ID" value="KHN43810.1"/>
    <property type="molecule type" value="Genomic_DNA"/>
</dbReference>
<gene>
    <name evidence="2" type="ORF">D0Y65_047852</name>
    <name evidence="1" type="ORF">glysoja_035663</name>
</gene>